<proteinExistence type="predicted"/>
<dbReference type="Gene3D" id="3.30.310.70">
    <property type="entry name" value="TT1751-like domain"/>
    <property type="match status" value="1"/>
</dbReference>
<evidence type="ECO:0000313" key="3">
    <source>
        <dbReference type="EMBL" id="TQV69048.1"/>
    </source>
</evidence>
<organism evidence="3 4">
    <name type="scientific">Aliiroseovarius halocynthiae</name>
    <dbReference type="NCBI Taxonomy" id="985055"/>
    <lineage>
        <taxon>Bacteria</taxon>
        <taxon>Pseudomonadati</taxon>
        <taxon>Pseudomonadota</taxon>
        <taxon>Alphaproteobacteria</taxon>
        <taxon>Rhodobacterales</taxon>
        <taxon>Paracoccaceae</taxon>
        <taxon>Aliiroseovarius</taxon>
    </lineage>
</organism>
<feature type="chain" id="PRO_5021764105" evidence="1">
    <location>
        <begin position="22"/>
        <end position="153"/>
    </location>
</feature>
<sequence>MRNYLGLAMLAATVFATPSFADGHGKQMTDHAVTYAFDGEFDDATFAVESAIVGQGLVIDYVSHTGEMLERTKGDVGSDITIFDAADIFLFCSARVSREVMEADPQNIAFCPYSIYVTQTDGEVRVGYRTYPNGPMQKVQSLLDGIVLEAVAE</sequence>
<dbReference type="OrthoDB" id="7363179at2"/>
<dbReference type="InterPro" id="IPR035923">
    <property type="entry name" value="TT1751-like_sf"/>
</dbReference>
<protein>
    <submittedName>
        <fullName evidence="3">DUF302 domain-containing protein</fullName>
    </submittedName>
</protein>
<dbReference type="AlphaFoldDB" id="A0A545SVQ3"/>
<dbReference type="SUPFAM" id="SSF103247">
    <property type="entry name" value="TT1751-like"/>
    <property type="match status" value="1"/>
</dbReference>
<keyword evidence="1" id="KW-0732">Signal</keyword>
<evidence type="ECO:0000259" key="2">
    <source>
        <dbReference type="Pfam" id="PF03625"/>
    </source>
</evidence>
<dbReference type="InterPro" id="IPR005180">
    <property type="entry name" value="DUF302"/>
</dbReference>
<dbReference type="Proteomes" id="UP000315816">
    <property type="component" value="Unassembled WGS sequence"/>
</dbReference>
<comment type="caution">
    <text evidence="3">The sequence shown here is derived from an EMBL/GenBank/DDBJ whole genome shotgun (WGS) entry which is preliminary data.</text>
</comment>
<evidence type="ECO:0000313" key="4">
    <source>
        <dbReference type="Proteomes" id="UP000315816"/>
    </source>
</evidence>
<name>A0A545SVQ3_9RHOB</name>
<dbReference type="EMBL" id="VICH01000004">
    <property type="protein sequence ID" value="TQV69048.1"/>
    <property type="molecule type" value="Genomic_DNA"/>
</dbReference>
<accession>A0A545SVQ3</accession>
<evidence type="ECO:0000256" key="1">
    <source>
        <dbReference type="SAM" id="SignalP"/>
    </source>
</evidence>
<gene>
    <name evidence="3" type="ORF">FIL88_05620</name>
</gene>
<dbReference type="Pfam" id="PF03625">
    <property type="entry name" value="DUF302"/>
    <property type="match status" value="1"/>
</dbReference>
<feature type="domain" description="DUF302" evidence="2">
    <location>
        <begin position="84"/>
        <end position="128"/>
    </location>
</feature>
<keyword evidence="4" id="KW-1185">Reference proteome</keyword>
<reference evidence="3 4" key="1">
    <citation type="submission" date="2019-06" db="EMBL/GenBank/DDBJ databases">
        <title>A novel species of marine bacteria.</title>
        <authorList>
            <person name="Wang Y."/>
        </authorList>
    </citation>
    <scope>NUCLEOTIDE SEQUENCE [LARGE SCALE GENOMIC DNA]</scope>
    <source>
        <strain evidence="3 4">MA1-10</strain>
    </source>
</reference>
<feature type="signal peptide" evidence="1">
    <location>
        <begin position="1"/>
        <end position="21"/>
    </location>
</feature>